<keyword evidence="1" id="KW-0812">Transmembrane</keyword>
<keyword evidence="3" id="KW-1185">Reference proteome</keyword>
<feature type="transmembrane region" description="Helical" evidence="1">
    <location>
        <begin position="129"/>
        <end position="153"/>
    </location>
</feature>
<keyword evidence="1" id="KW-1133">Transmembrane helix</keyword>
<keyword evidence="1" id="KW-0472">Membrane</keyword>
<feature type="transmembrane region" description="Helical" evidence="1">
    <location>
        <begin position="35"/>
        <end position="52"/>
    </location>
</feature>
<dbReference type="EMBL" id="VATY01000002">
    <property type="protein sequence ID" value="TMM57335.1"/>
    <property type="molecule type" value="Genomic_DNA"/>
</dbReference>
<dbReference type="Gene3D" id="1.20.120.1630">
    <property type="match status" value="1"/>
</dbReference>
<dbReference type="PANTHER" id="PTHR32251">
    <property type="entry name" value="3-OXO-5-ALPHA-STEROID 4-DEHYDROGENASE"/>
    <property type="match status" value="1"/>
</dbReference>
<name>A0A5S3QIE8_9FLAO</name>
<dbReference type="InterPro" id="IPR010721">
    <property type="entry name" value="UstE-like"/>
</dbReference>
<feature type="transmembrane region" description="Helical" evidence="1">
    <location>
        <begin position="88"/>
        <end position="108"/>
    </location>
</feature>
<accession>A0A5S3QIE8</accession>
<dbReference type="Proteomes" id="UP000310314">
    <property type="component" value="Unassembled WGS sequence"/>
</dbReference>
<evidence type="ECO:0000313" key="2">
    <source>
        <dbReference type="EMBL" id="TMM57335.1"/>
    </source>
</evidence>
<feature type="transmembrane region" description="Helical" evidence="1">
    <location>
        <begin position="12"/>
        <end position="29"/>
    </location>
</feature>
<dbReference type="PROSITE" id="PS50244">
    <property type="entry name" value="S5A_REDUCTASE"/>
    <property type="match status" value="1"/>
</dbReference>
<comment type="caution">
    <text evidence="2">The sequence shown here is derived from an EMBL/GenBank/DDBJ whole genome shotgun (WGS) entry which is preliminary data.</text>
</comment>
<gene>
    <name evidence="2" type="ORF">FEE95_12690</name>
</gene>
<reference evidence="2 3" key="1">
    <citation type="submission" date="2019-05" db="EMBL/GenBank/DDBJ databases">
        <authorList>
            <person name="Zhang J.-Y."/>
            <person name="Feg X."/>
            <person name="Du Z.-J."/>
        </authorList>
    </citation>
    <scope>NUCLEOTIDE SEQUENCE [LARGE SCALE GENOMIC DNA]</scope>
    <source>
        <strain evidence="2 3">RZ26</strain>
    </source>
</reference>
<organism evidence="2 3">
    <name type="scientific">Maribacter algarum</name>
    <name type="common">ex Zhang et al. 2020</name>
    <dbReference type="NCBI Taxonomy" id="2578118"/>
    <lineage>
        <taxon>Bacteria</taxon>
        <taxon>Pseudomonadati</taxon>
        <taxon>Bacteroidota</taxon>
        <taxon>Flavobacteriia</taxon>
        <taxon>Flavobacteriales</taxon>
        <taxon>Flavobacteriaceae</taxon>
        <taxon>Maribacter</taxon>
    </lineage>
</organism>
<dbReference type="OrthoDB" id="9779233at2"/>
<sequence length="286" mass="33508">MKTRTNHLIQIAAIYMLIGLSGVLTWKYIPINSQIFVFMVVSFVMTVVCYVFSVIKKNSSVYDAYWSVIPFYTVILLCYNNYQALTIYHLLTFLTVSIWSWRLTLNWVRSWSGFEQEDWRYRDLAEQTGSFYPLVNFFGIHLFPTAMVFSAMWPLFDVFGSTMQYTWLFFVGMLICLSGVALEYFADNQLAKFRKRKDPKPEDLLDAGIWGRSRNPNYLGEIIFWFGIFLIGYSFGTSAITIVGSIMMLCLFIVISIPLKEDRMLERKPKYGAYKKRVPKLIPKFW</sequence>
<feature type="transmembrane region" description="Helical" evidence="1">
    <location>
        <begin position="64"/>
        <end position="82"/>
    </location>
</feature>
<evidence type="ECO:0000256" key="1">
    <source>
        <dbReference type="SAM" id="Phobius"/>
    </source>
</evidence>
<protein>
    <submittedName>
        <fullName evidence="2">DUF1295 domain-containing protein</fullName>
    </submittedName>
</protein>
<dbReference type="RefSeq" id="WP_138658318.1">
    <property type="nucleotide sequence ID" value="NZ_VATY01000002.1"/>
</dbReference>
<proteinExistence type="predicted"/>
<dbReference type="AlphaFoldDB" id="A0A5S3QIE8"/>
<dbReference type="Pfam" id="PF06966">
    <property type="entry name" value="DUF1295"/>
    <property type="match status" value="1"/>
</dbReference>
<feature type="transmembrane region" description="Helical" evidence="1">
    <location>
        <begin position="218"/>
        <end position="236"/>
    </location>
</feature>
<dbReference type="PANTHER" id="PTHR32251:SF23">
    <property type="entry name" value="3-OXO-5-ALPHA-STEROID 4-DEHYDROGENASE (DUF1295)"/>
    <property type="match status" value="1"/>
</dbReference>
<dbReference type="GO" id="GO:0016020">
    <property type="term" value="C:membrane"/>
    <property type="evidence" value="ECO:0007669"/>
    <property type="project" value="TreeGrafter"/>
</dbReference>
<feature type="transmembrane region" description="Helical" evidence="1">
    <location>
        <begin position="165"/>
        <end position="186"/>
    </location>
</feature>
<evidence type="ECO:0000313" key="3">
    <source>
        <dbReference type="Proteomes" id="UP000310314"/>
    </source>
</evidence>